<dbReference type="EMBL" id="QPID01000002">
    <property type="protein sequence ID" value="RCU51828.1"/>
    <property type="molecule type" value="Genomic_DNA"/>
</dbReference>
<dbReference type="PANTHER" id="PTHR30588">
    <property type="entry name" value="BRANCHED-CHAIN AMINO ACID TRANSPORT SYSTEM 2 CARRIER PROTEIN"/>
    <property type="match status" value="1"/>
</dbReference>
<comment type="function">
    <text evidence="9">Component of the transport system for branched-chain amino acids.</text>
</comment>
<name>A0A368NN42_9GAMM</name>
<keyword evidence="5 9" id="KW-0812">Transmembrane</keyword>
<dbReference type="GO" id="GO:0015818">
    <property type="term" value="P:isoleucine transport"/>
    <property type="evidence" value="ECO:0007669"/>
    <property type="project" value="TreeGrafter"/>
</dbReference>
<keyword evidence="8 9" id="KW-0472">Membrane</keyword>
<dbReference type="AlphaFoldDB" id="A0A368NN42"/>
<dbReference type="GO" id="GO:0005886">
    <property type="term" value="C:plasma membrane"/>
    <property type="evidence" value="ECO:0007669"/>
    <property type="project" value="UniProtKB-SubCell"/>
</dbReference>
<evidence type="ECO:0000256" key="8">
    <source>
        <dbReference type="ARBA" id="ARBA00023136"/>
    </source>
</evidence>
<comment type="subcellular location">
    <subcellularLocation>
        <location evidence="9">Cell inner membrane</location>
        <topology evidence="9">Multi-pass membrane protein</topology>
    </subcellularLocation>
    <subcellularLocation>
        <location evidence="1">Cell membrane</location>
        <topology evidence="1">Multi-pass membrane protein</topology>
    </subcellularLocation>
</comment>
<keyword evidence="11" id="KW-1185">Reference proteome</keyword>
<comment type="similarity">
    <text evidence="2 9">Belongs to the branched chain amino acid transporter family.</text>
</comment>
<feature type="transmembrane region" description="Helical" evidence="9">
    <location>
        <begin position="374"/>
        <end position="393"/>
    </location>
</feature>
<dbReference type="GO" id="GO:0005304">
    <property type="term" value="F:L-valine transmembrane transporter activity"/>
    <property type="evidence" value="ECO:0007669"/>
    <property type="project" value="TreeGrafter"/>
</dbReference>
<keyword evidence="7 9" id="KW-1133">Transmembrane helix</keyword>
<dbReference type="PANTHER" id="PTHR30588:SF0">
    <property type="entry name" value="BRANCHED-CHAIN AMINO ACID PERMEASE BRNQ"/>
    <property type="match status" value="1"/>
</dbReference>
<feature type="transmembrane region" description="Helical" evidence="9">
    <location>
        <begin position="283"/>
        <end position="309"/>
    </location>
</feature>
<evidence type="ECO:0000256" key="7">
    <source>
        <dbReference type="ARBA" id="ARBA00022989"/>
    </source>
</evidence>
<evidence type="ECO:0000256" key="4">
    <source>
        <dbReference type="ARBA" id="ARBA00022475"/>
    </source>
</evidence>
<feature type="transmembrane region" description="Helical" evidence="9">
    <location>
        <begin position="41"/>
        <end position="64"/>
    </location>
</feature>
<feature type="transmembrane region" description="Helical" evidence="9">
    <location>
        <begin position="196"/>
        <end position="215"/>
    </location>
</feature>
<evidence type="ECO:0000256" key="2">
    <source>
        <dbReference type="ARBA" id="ARBA00008540"/>
    </source>
</evidence>
<evidence type="ECO:0000256" key="5">
    <source>
        <dbReference type="ARBA" id="ARBA00022692"/>
    </source>
</evidence>
<dbReference type="Proteomes" id="UP000252558">
    <property type="component" value="Unassembled WGS sequence"/>
</dbReference>
<evidence type="ECO:0000256" key="1">
    <source>
        <dbReference type="ARBA" id="ARBA00004651"/>
    </source>
</evidence>
<evidence type="ECO:0000313" key="10">
    <source>
        <dbReference type="EMBL" id="RCU51828.1"/>
    </source>
</evidence>
<dbReference type="InterPro" id="IPR004685">
    <property type="entry name" value="Brnchd-chn_aa_trnsp_Livcs"/>
</dbReference>
<reference evidence="10 11" key="1">
    <citation type="submission" date="2018-07" db="EMBL/GenBank/DDBJ databases">
        <title>Corallincola holothuriorum sp. nov., a new facultative anaerobe isolated from sea cucumber Apostichopus japonicus.</title>
        <authorList>
            <person name="Xia H."/>
        </authorList>
    </citation>
    <scope>NUCLEOTIDE SEQUENCE [LARGE SCALE GENOMIC DNA]</scope>
    <source>
        <strain evidence="10 11">C4</strain>
    </source>
</reference>
<sequence>MSRPLNTADTLGLGFMLLAFFLGAGNWIFPPMAGQQAGHEVLPATLGFLITAVGLPLLGVISLAAARGGLAQLGRYLPAGASLLLALAIYIVMVPGFGIPRTALVAFEMGFKPFFTEVNQDFLLAGFSLGYFSLTFWLALNPSKLLNRIGKFIAPLMLVLIAVLGYVVFTAPLAPIGEGQGEFVATPFTKGFLEGYMTMDLLAAMLFGVLIINTLKDKGVEAQRHQYSSLILGGSIAAIGLACVYIILFYMGATSHSVAPGAANGGEVFTLYMSASMGLGGQLVLAFVVGLACLTTAVGGTSACAEYFVERWPKLSYRPTLFVLVAICTLVANIGLSALIGAFIPVLFAVYPLAIVLVLLNLSAKWLPAPTRTFCWAAVFALLFGLCDAARFLGILDKIPGIELLDSVPLFDLGLGWVVPVLLVVVLTVIGPREEAPTETSAVQDNGDS</sequence>
<dbReference type="NCBIfam" id="TIGR00796">
    <property type="entry name" value="livcs"/>
    <property type="match status" value="1"/>
</dbReference>
<evidence type="ECO:0000256" key="3">
    <source>
        <dbReference type="ARBA" id="ARBA00022448"/>
    </source>
</evidence>
<keyword evidence="4" id="KW-1003">Cell membrane</keyword>
<protein>
    <recommendedName>
        <fullName evidence="9">Branched-chain amino acid transport system carrier protein</fullName>
    </recommendedName>
</protein>
<dbReference type="GO" id="GO:0015820">
    <property type="term" value="P:L-leucine transport"/>
    <property type="evidence" value="ECO:0007669"/>
    <property type="project" value="TreeGrafter"/>
</dbReference>
<feature type="transmembrane region" description="Helical" evidence="9">
    <location>
        <begin position="122"/>
        <end position="140"/>
    </location>
</feature>
<dbReference type="GO" id="GO:0015190">
    <property type="term" value="F:L-leucine transmembrane transporter activity"/>
    <property type="evidence" value="ECO:0007669"/>
    <property type="project" value="TreeGrafter"/>
</dbReference>
<proteinExistence type="inferred from homology"/>
<feature type="transmembrane region" description="Helical" evidence="9">
    <location>
        <begin position="321"/>
        <end position="344"/>
    </location>
</feature>
<evidence type="ECO:0000256" key="9">
    <source>
        <dbReference type="RuleBase" id="RU362122"/>
    </source>
</evidence>
<evidence type="ECO:0000256" key="6">
    <source>
        <dbReference type="ARBA" id="ARBA00022970"/>
    </source>
</evidence>
<accession>A0A368NN42</accession>
<organism evidence="10 11">
    <name type="scientific">Corallincola holothuriorum</name>
    <dbReference type="NCBI Taxonomy" id="2282215"/>
    <lineage>
        <taxon>Bacteria</taxon>
        <taxon>Pseudomonadati</taxon>
        <taxon>Pseudomonadota</taxon>
        <taxon>Gammaproteobacteria</taxon>
        <taxon>Alteromonadales</taxon>
        <taxon>Psychromonadaceae</taxon>
        <taxon>Corallincola</taxon>
    </lineage>
</organism>
<dbReference type="RefSeq" id="WP_114337257.1">
    <property type="nucleotide sequence ID" value="NZ_QPID01000002.1"/>
</dbReference>
<dbReference type="OrthoDB" id="9783920at2"/>
<feature type="transmembrane region" description="Helical" evidence="9">
    <location>
        <begin position="12"/>
        <end position="29"/>
    </location>
</feature>
<comment type="caution">
    <text evidence="10">The sequence shown here is derived from an EMBL/GenBank/DDBJ whole genome shotgun (WGS) entry which is preliminary data.</text>
</comment>
<keyword evidence="3 9" id="KW-0813">Transport</keyword>
<dbReference type="GO" id="GO:0015188">
    <property type="term" value="F:L-isoleucine transmembrane transporter activity"/>
    <property type="evidence" value="ECO:0007669"/>
    <property type="project" value="TreeGrafter"/>
</dbReference>
<keyword evidence="6 9" id="KW-0029">Amino-acid transport</keyword>
<feature type="transmembrane region" description="Helical" evidence="9">
    <location>
        <begin position="350"/>
        <end position="367"/>
    </location>
</feature>
<dbReference type="Pfam" id="PF05525">
    <property type="entry name" value="Branch_AA_trans"/>
    <property type="match status" value="1"/>
</dbReference>
<feature type="transmembrane region" description="Helical" evidence="9">
    <location>
        <begin position="152"/>
        <end position="176"/>
    </location>
</feature>
<gene>
    <name evidence="10" type="primary">brnQ</name>
    <name evidence="10" type="ORF">DU002_04995</name>
</gene>
<feature type="transmembrane region" description="Helical" evidence="9">
    <location>
        <begin position="227"/>
        <end position="251"/>
    </location>
</feature>
<evidence type="ECO:0000313" key="11">
    <source>
        <dbReference type="Proteomes" id="UP000252558"/>
    </source>
</evidence>
<feature type="transmembrane region" description="Helical" evidence="9">
    <location>
        <begin position="413"/>
        <end position="431"/>
    </location>
</feature>
<feature type="transmembrane region" description="Helical" evidence="9">
    <location>
        <begin position="76"/>
        <end position="99"/>
    </location>
</feature>